<protein>
    <submittedName>
        <fullName evidence="3">Uncharacterized protein</fullName>
    </submittedName>
</protein>
<dbReference type="EMBL" id="JAJJML010000001">
    <property type="protein sequence ID" value="MCC9036523.1"/>
    <property type="molecule type" value="Genomic_DNA"/>
</dbReference>
<evidence type="ECO:0000256" key="1">
    <source>
        <dbReference type="SAM" id="Phobius"/>
    </source>
</evidence>
<accession>A0A9Q3UVM3</accession>
<dbReference type="Proteomes" id="UP001107960">
    <property type="component" value="Unassembled WGS sequence"/>
</dbReference>
<reference evidence="2" key="3">
    <citation type="submission" date="2024-05" db="EMBL/GenBank/DDBJ databases">
        <title>Description of novel Chryseobacterium sp. strain C-2.</title>
        <authorList>
            <person name="Saticioglu I.B."/>
        </authorList>
    </citation>
    <scope>NUCLEOTIDE SEQUENCE</scope>
    <source>
        <strain evidence="2">C-2</strain>
    </source>
</reference>
<sequence>MIKSNIHINWYLWFSLMLFLLIFGAYMFGIKTIIYIIDKGVSFFNILIFILCFSLELFLLIVLKGFKYLIIDKSKNQLKYYSILRPFGKTLYFNDYIGTYQTTETGSLGSYKVLYLVDKNNITRLKIMGIYYKNMDEIMKIITLPKIRKNLSPKEYFKLLFIGKINLSEIENKKNVESKITTYLKIFITITFIIFILGTLIRIFG</sequence>
<dbReference type="AlphaFoldDB" id="A0A9Q3UVM3"/>
<organism evidence="3 5">
    <name type="scientific">Chryseobacterium muglaense</name>
    <dbReference type="NCBI Taxonomy" id="2893752"/>
    <lineage>
        <taxon>Bacteria</taxon>
        <taxon>Pseudomonadati</taxon>
        <taxon>Bacteroidota</taxon>
        <taxon>Flavobacteriia</taxon>
        <taxon>Flavobacteriales</taxon>
        <taxon>Weeksellaceae</taxon>
        <taxon>Chryseobacterium group</taxon>
        <taxon>Chryseobacterium</taxon>
    </lineage>
</organism>
<keyword evidence="1" id="KW-0812">Transmembrane</keyword>
<feature type="transmembrane region" description="Helical" evidence="1">
    <location>
        <begin position="183"/>
        <end position="204"/>
    </location>
</feature>
<evidence type="ECO:0000313" key="4">
    <source>
        <dbReference type="Proteomes" id="UP000603715"/>
    </source>
</evidence>
<reference evidence="4" key="2">
    <citation type="submission" date="2023-07" db="EMBL/GenBank/DDBJ databases">
        <title>Description of novel Chryseobacterium sp. strain C-2.</title>
        <authorList>
            <person name="Saticioglu I.B."/>
        </authorList>
    </citation>
    <scope>NUCLEOTIDE SEQUENCE [LARGE SCALE GENOMIC DNA]</scope>
    <source>
        <strain evidence="4">C-2</strain>
    </source>
</reference>
<feature type="transmembrane region" description="Helical" evidence="1">
    <location>
        <begin position="12"/>
        <end position="37"/>
    </location>
</feature>
<keyword evidence="1" id="KW-1133">Transmembrane helix</keyword>
<evidence type="ECO:0000313" key="5">
    <source>
        <dbReference type="Proteomes" id="UP001107960"/>
    </source>
</evidence>
<dbReference type="Proteomes" id="UP000603715">
    <property type="component" value="Unassembled WGS sequence"/>
</dbReference>
<comment type="caution">
    <text evidence="3">The sequence shown here is derived from an EMBL/GenBank/DDBJ whole genome shotgun (WGS) entry which is preliminary data.</text>
</comment>
<feature type="transmembrane region" description="Helical" evidence="1">
    <location>
        <begin position="43"/>
        <end position="63"/>
    </location>
</feature>
<dbReference type="RefSeq" id="WP_191181703.1">
    <property type="nucleotide sequence ID" value="NZ_JACXXP010000082.1"/>
</dbReference>
<evidence type="ECO:0000313" key="2">
    <source>
        <dbReference type="EMBL" id="MBD3907366.1"/>
    </source>
</evidence>
<dbReference type="EMBL" id="JACXXP010000082">
    <property type="protein sequence ID" value="MBD3907366.1"/>
    <property type="molecule type" value="Genomic_DNA"/>
</dbReference>
<gene>
    <name evidence="2" type="ORF">IEW27_22620</name>
    <name evidence="3" type="ORF">LNP80_20135</name>
</gene>
<reference evidence="3" key="1">
    <citation type="submission" date="2021-11" db="EMBL/GenBank/DDBJ databases">
        <title>Description of novel Chryseobacterium species.</title>
        <authorList>
            <person name="Saticioglu I.B."/>
            <person name="Ay H."/>
            <person name="Altun S."/>
            <person name="Duman M."/>
        </authorList>
    </citation>
    <scope>NUCLEOTIDE SEQUENCE</scope>
    <source>
        <strain evidence="3">C-39</strain>
    </source>
</reference>
<keyword evidence="4" id="KW-1185">Reference proteome</keyword>
<proteinExistence type="predicted"/>
<name>A0A9Q3UVM3_9FLAO</name>
<keyword evidence="1" id="KW-0472">Membrane</keyword>
<evidence type="ECO:0000313" key="3">
    <source>
        <dbReference type="EMBL" id="MCC9036523.1"/>
    </source>
</evidence>